<evidence type="ECO:0000313" key="1">
    <source>
        <dbReference type="EMBL" id="CAI9272354.1"/>
    </source>
</evidence>
<organism evidence="1 2">
    <name type="scientific">Lactuca saligna</name>
    <name type="common">Willowleaf lettuce</name>
    <dbReference type="NCBI Taxonomy" id="75948"/>
    <lineage>
        <taxon>Eukaryota</taxon>
        <taxon>Viridiplantae</taxon>
        <taxon>Streptophyta</taxon>
        <taxon>Embryophyta</taxon>
        <taxon>Tracheophyta</taxon>
        <taxon>Spermatophyta</taxon>
        <taxon>Magnoliopsida</taxon>
        <taxon>eudicotyledons</taxon>
        <taxon>Gunneridae</taxon>
        <taxon>Pentapetalae</taxon>
        <taxon>asterids</taxon>
        <taxon>campanulids</taxon>
        <taxon>Asterales</taxon>
        <taxon>Asteraceae</taxon>
        <taxon>Cichorioideae</taxon>
        <taxon>Cichorieae</taxon>
        <taxon>Lactucinae</taxon>
        <taxon>Lactuca</taxon>
    </lineage>
</organism>
<sequence length="245" mass="28475">MIEYLRFLPLDQALTIAESIPLIHLSKEFSTAYYVLVDKVINFEVNSRKTSITKARFCKMLGFGMPDGLVDPNSISLVDLIHMFNQLAYNELEAQEKEAMDAKVTLKTHESLFPPWTMERILNEVVNNPILHWFKPMVSFELVNSVDSQFDFPVTPRSFLFRCFEQIEKAPLSDYHVNHKFFSFYINYEKPQLQIWSLQMMVAIKVYAPFSVDGLINVKFKGYKGSIRTEFDFTLANLPCMNPND</sequence>
<accession>A0AA35Y9L0</accession>
<dbReference type="AlphaFoldDB" id="A0AA35Y9L0"/>
<evidence type="ECO:0000313" key="2">
    <source>
        <dbReference type="Proteomes" id="UP001177003"/>
    </source>
</evidence>
<protein>
    <submittedName>
        <fullName evidence="1">Uncharacterized protein</fullName>
    </submittedName>
</protein>
<reference evidence="1" key="1">
    <citation type="submission" date="2023-04" db="EMBL/GenBank/DDBJ databases">
        <authorList>
            <person name="Vijverberg K."/>
            <person name="Xiong W."/>
            <person name="Schranz E."/>
        </authorList>
    </citation>
    <scope>NUCLEOTIDE SEQUENCE</scope>
</reference>
<name>A0AA35Y9L0_LACSI</name>
<keyword evidence="2" id="KW-1185">Reference proteome</keyword>
<gene>
    <name evidence="1" type="ORF">LSALG_LOCUS12582</name>
</gene>
<dbReference type="Proteomes" id="UP001177003">
    <property type="component" value="Chromosome 2"/>
</dbReference>
<dbReference type="EMBL" id="OX465078">
    <property type="protein sequence ID" value="CAI9272354.1"/>
    <property type="molecule type" value="Genomic_DNA"/>
</dbReference>
<proteinExistence type="predicted"/>